<feature type="region of interest" description="Disordered" evidence="8">
    <location>
        <begin position="1"/>
        <end position="20"/>
    </location>
</feature>
<evidence type="ECO:0000256" key="5">
    <source>
        <dbReference type="ARBA" id="ARBA00022741"/>
    </source>
</evidence>
<evidence type="ECO:0000313" key="10">
    <source>
        <dbReference type="EMBL" id="MDQ0512545.1"/>
    </source>
</evidence>
<dbReference type="Gene3D" id="3.40.50.300">
    <property type="entry name" value="P-loop containing nucleotide triphosphate hydrolases"/>
    <property type="match status" value="2"/>
</dbReference>
<keyword evidence="3" id="KW-0813">Transport</keyword>
<dbReference type="InterPro" id="IPR003439">
    <property type="entry name" value="ABC_transporter-like_ATP-bd"/>
</dbReference>
<dbReference type="Proteomes" id="UP001235094">
    <property type="component" value="Unassembled WGS sequence"/>
</dbReference>
<evidence type="ECO:0000256" key="1">
    <source>
        <dbReference type="ARBA" id="ARBA00004417"/>
    </source>
</evidence>
<evidence type="ECO:0000256" key="8">
    <source>
        <dbReference type="SAM" id="MobiDB-lite"/>
    </source>
</evidence>
<dbReference type="GO" id="GO:0005524">
    <property type="term" value="F:ATP binding"/>
    <property type="evidence" value="ECO:0007669"/>
    <property type="project" value="UniProtKB-KW"/>
</dbReference>
<evidence type="ECO:0000256" key="4">
    <source>
        <dbReference type="ARBA" id="ARBA00022475"/>
    </source>
</evidence>
<dbReference type="EMBL" id="JAUSVR010000013">
    <property type="protein sequence ID" value="MDQ0512545.1"/>
    <property type="molecule type" value="Genomic_DNA"/>
</dbReference>
<dbReference type="Pfam" id="PF08352">
    <property type="entry name" value="oligo_HPY"/>
    <property type="match status" value="2"/>
</dbReference>
<dbReference type="InterPro" id="IPR027417">
    <property type="entry name" value="P-loop_NTPase"/>
</dbReference>
<reference evidence="10 11" key="1">
    <citation type="submission" date="2023-07" db="EMBL/GenBank/DDBJ databases">
        <title>Genomic Encyclopedia of Type Strains, Phase IV (KMG-IV): sequencing the most valuable type-strain genomes for metagenomic binning, comparative biology and taxonomic classification.</title>
        <authorList>
            <person name="Goeker M."/>
        </authorList>
    </citation>
    <scope>NUCLEOTIDE SEQUENCE [LARGE SCALE GENOMIC DNA]</scope>
    <source>
        <strain evidence="10 11">DSM 15561</strain>
    </source>
</reference>
<keyword evidence="5" id="KW-0547">Nucleotide-binding</keyword>
<dbReference type="InterPro" id="IPR013563">
    <property type="entry name" value="Oligopep_ABC_C"/>
</dbReference>
<proteinExistence type="inferred from homology"/>
<dbReference type="PANTHER" id="PTHR43297">
    <property type="entry name" value="OLIGOPEPTIDE TRANSPORT ATP-BINDING PROTEIN APPD"/>
    <property type="match status" value="1"/>
</dbReference>
<dbReference type="PROSITE" id="PS50893">
    <property type="entry name" value="ABC_TRANSPORTER_2"/>
    <property type="match status" value="2"/>
</dbReference>
<gene>
    <name evidence="10" type="ORF">QOZ99_003455</name>
</gene>
<name>A0ABU0LV39_9HYPH</name>
<keyword evidence="7" id="KW-0472">Membrane</keyword>
<accession>A0ABU0LV39</accession>
<dbReference type="InterPro" id="IPR050388">
    <property type="entry name" value="ABC_Ni/Peptide_Import"/>
</dbReference>
<organism evidence="10 11">
    <name type="scientific">Ancylobacter amanitiformis</name>
    <dbReference type="NCBI Taxonomy" id="217069"/>
    <lineage>
        <taxon>Bacteria</taxon>
        <taxon>Pseudomonadati</taxon>
        <taxon>Pseudomonadota</taxon>
        <taxon>Alphaproteobacteria</taxon>
        <taxon>Hyphomicrobiales</taxon>
        <taxon>Xanthobacteraceae</taxon>
        <taxon>Ancylobacter</taxon>
    </lineage>
</organism>
<dbReference type="CDD" id="cd03257">
    <property type="entry name" value="ABC_NikE_OppD_transporters"/>
    <property type="match status" value="2"/>
</dbReference>
<feature type="domain" description="ABC transporter" evidence="9">
    <location>
        <begin position="293"/>
        <end position="541"/>
    </location>
</feature>
<keyword evidence="11" id="KW-1185">Reference proteome</keyword>
<evidence type="ECO:0000313" key="11">
    <source>
        <dbReference type="Proteomes" id="UP001235094"/>
    </source>
</evidence>
<evidence type="ECO:0000259" key="9">
    <source>
        <dbReference type="PROSITE" id="PS50893"/>
    </source>
</evidence>
<keyword evidence="6 10" id="KW-0067">ATP-binding</keyword>
<comment type="subcellular location">
    <subcellularLocation>
        <location evidence="1">Cell inner membrane</location>
        <topology evidence="1">Peripheral membrane protein</topology>
    </subcellularLocation>
</comment>
<sequence length="566" mass="61087">MEATLSSDHPFSDHPSSDNAPLLELNDLRVGFDTPDGEVQAVRGIRLALHARETLAVVGESGSGKSQTMMAAMGLLAKNGRASGSVRYRGREILGLKAAALNEVRGAKIGMIFQEPMTSLDPLYTIGNQIAEPLTRHLRLSGRAARQRAVELLTLVGIPDPARRLEAYPHELSGGQRQRVMIAMALAAEPDVLIADEPTTALDVTVQAQIIDLLRTLQQRFGMGIVFITHDLGLARHFADRVAVMRHGLVVEEGPASEVLTTPKAEYTRMLLAAEPTGTKAPPPADAPIVLEARRLNVTFRIGGGLLAGPPLVIHAVNNVSVTLREGQTIGIVGESGSGKSTLGRALIRLIEAQGDIRLFGEPANALDTQSLRALRRQVQIVFQDPFGSLSPRMTVGEIITEGLRVHAPHLDRRARERLAVQALEDVSLDPGLRNRYPHEFSGGQRQRIAIARAVILKPRVLVLDEPTSALDRSVQKDIVELLRRLQGEHGLSYLFISHDLSVVRALSDWIMVMRAGQVVEAGPTDEVFRAPAAAYTRELIAAAFGLSDTPVAPAAPDLPRGVALG</sequence>
<dbReference type="PANTHER" id="PTHR43297:SF2">
    <property type="entry name" value="DIPEPTIDE TRANSPORT ATP-BINDING PROTEIN DPPD"/>
    <property type="match status" value="1"/>
</dbReference>
<dbReference type="SUPFAM" id="SSF52540">
    <property type="entry name" value="P-loop containing nucleoside triphosphate hydrolases"/>
    <property type="match status" value="2"/>
</dbReference>
<dbReference type="NCBIfam" id="NF007739">
    <property type="entry name" value="PRK10419.1"/>
    <property type="match status" value="2"/>
</dbReference>
<dbReference type="PROSITE" id="PS00211">
    <property type="entry name" value="ABC_TRANSPORTER_1"/>
    <property type="match status" value="2"/>
</dbReference>
<dbReference type="InterPro" id="IPR017871">
    <property type="entry name" value="ABC_transporter-like_CS"/>
</dbReference>
<dbReference type="SMART" id="SM00382">
    <property type="entry name" value="AAA"/>
    <property type="match status" value="2"/>
</dbReference>
<evidence type="ECO:0000256" key="2">
    <source>
        <dbReference type="ARBA" id="ARBA00005417"/>
    </source>
</evidence>
<comment type="caution">
    <text evidence="10">The sequence shown here is derived from an EMBL/GenBank/DDBJ whole genome shotgun (WGS) entry which is preliminary data.</text>
</comment>
<protein>
    <submittedName>
        <fullName evidence="10">Oligopeptide transport system ATP-binding protein</fullName>
    </submittedName>
</protein>
<dbReference type="NCBIfam" id="NF008453">
    <property type="entry name" value="PRK11308.1"/>
    <property type="match status" value="2"/>
</dbReference>
<evidence type="ECO:0000256" key="6">
    <source>
        <dbReference type="ARBA" id="ARBA00022840"/>
    </source>
</evidence>
<dbReference type="RefSeq" id="WP_306891221.1">
    <property type="nucleotide sequence ID" value="NZ_JAUSVR010000013.1"/>
</dbReference>
<feature type="domain" description="ABC transporter" evidence="9">
    <location>
        <begin position="23"/>
        <end position="272"/>
    </location>
</feature>
<dbReference type="InterPro" id="IPR003593">
    <property type="entry name" value="AAA+_ATPase"/>
</dbReference>
<keyword evidence="4" id="KW-1003">Cell membrane</keyword>
<evidence type="ECO:0000256" key="3">
    <source>
        <dbReference type="ARBA" id="ARBA00022448"/>
    </source>
</evidence>
<comment type="similarity">
    <text evidence="2">Belongs to the ABC transporter superfamily.</text>
</comment>
<dbReference type="Pfam" id="PF00005">
    <property type="entry name" value="ABC_tran"/>
    <property type="match status" value="2"/>
</dbReference>
<evidence type="ECO:0000256" key="7">
    <source>
        <dbReference type="ARBA" id="ARBA00023136"/>
    </source>
</evidence>